<dbReference type="Pfam" id="PF08842">
    <property type="entry name" value="Mfa2"/>
    <property type="match status" value="1"/>
</dbReference>
<comment type="similarity">
    <text evidence="2">Belongs to the bacteroidetes fimbrillin superfamily. FimB/Mfa2 family.</text>
</comment>
<reference evidence="10 11" key="1">
    <citation type="submission" date="2020-05" db="EMBL/GenBank/DDBJ databases">
        <title>Distinct polysaccharide utilization as determinants for interspecies competition between intestinal Prevotella spp.</title>
        <authorList>
            <person name="Galvez E.J.C."/>
            <person name="Iljazovic A."/>
            <person name="Strowig T."/>
        </authorList>
    </citation>
    <scope>NUCLEOTIDE SEQUENCE [LARGE SCALE GENOMIC DNA]</scope>
    <source>
        <strain evidence="10 11">PCHR</strain>
    </source>
</reference>
<proteinExistence type="inferred from homology"/>
<keyword evidence="6" id="KW-0998">Cell outer membrane</keyword>
<evidence type="ECO:0000256" key="9">
    <source>
        <dbReference type="SAM" id="SignalP"/>
    </source>
</evidence>
<dbReference type="EMBL" id="JABKKJ010000029">
    <property type="protein sequence ID" value="NPE26136.1"/>
    <property type="molecule type" value="Genomic_DNA"/>
</dbReference>
<sequence>MKKIIKLFLLLTASVILASCEKYVSDSDEEPGGKEAASTLTIRTRVAAASAEDGTKISYPVNIYIFNSKNTCVALTTIEKENERMSLKLPEGNYRVYAIAGADAAKYNLPTKEEATKETVISLKEGMQHADLMTATSTINLAFGEENTLTLTLSRKVMMIEKVTINNVPNSVTAVSVTITPLHEDIMLNGAYSGDNGSHTISLTRQGETGTWENTSMAYLPEASGPATIKVSLATSNITKSYSYSCTDELKANYKIRITGTYTDESGITLNGTMTGVAWEGTKDIIFNFDENGSTSSENNPGDITGGEETGEAPSAGSLYKGCYVLKSVTSGGATTVTLISTGSRNALTFTRGNQASISEAVNNAIAGLATDGITGWRLPNLEEMVYVKENLETINGNLTNLGQDIIVEKSGGSVYSYYFMTSSGEINTYNIFRGDTDNNPNSGLKTVILRAFATVTFK</sequence>
<dbReference type="Proteomes" id="UP000820977">
    <property type="component" value="Unassembled WGS sequence"/>
</dbReference>
<evidence type="ECO:0000256" key="6">
    <source>
        <dbReference type="ARBA" id="ARBA00023237"/>
    </source>
</evidence>
<dbReference type="RefSeq" id="WP_172345602.1">
    <property type="nucleotide sequence ID" value="NZ_CASYYZ010000127.1"/>
</dbReference>
<keyword evidence="7" id="KW-0449">Lipoprotein</keyword>
<comment type="caution">
    <text evidence="10">The sequence shown here is derived from an EMBL/GenBank/DDBJ whole genome shotgun (WGS) entry which is preliminary data.</text>
</comment>
<feature type="compositionally biased region" description="Polar residues" evidence="8">
    <location>
        <begin position="291"/>
        <end position="302"/>
    </location>
</feature>
<keyword evidence="11" id="KW-1185">Reference proteome</keyword>
<evidence type="ECO:0000256" key="8">
    <source>
        <dbReference type="SAM" id="MobiDB-lite"/>
    </source>
</evidence>
<gene>
    <name evidence="10" type="ORF">HPS54_11555</name>
</gene>
<protein>
    <submittedName>
        <fullName evidence="10">FimB/Mfa2 family fimbrial subunit</fullName>
    </submittedName>
</protein>
<evidence type="ECO:0000313" key="11">
    <source>
        <dbReference type="Proteomes" id="UP000820977"/>
    </source>
</evidence>
<feature type="region of interest" description="Disordered" evidence="8">
    <location>
        <begin position="290"/>
        <end position="313"/>
    </location>
</feature>
<evidence type="ECO:0000256" key="2">
    <source>
        <dbReference type="ARBA" id="ARBA00007248"/>
    </source>
</evidence>
<feature type="signal peptide" evidence="9">
    <location>
        <begin position="1"/>
        <end position="18"/>
    </location>
</feature>
<dbReference type="InterPro" id="IPR014941">
    <property type="entry name" value="FimB/Mfa2/Mfa3"/>
</dbReference>
<dbReference type="Gene3D" id="2.60.40.2100">
    <property type="match status" value="1"/>
</dbReference>
<evidence type="ECO:0000256" key="7">
    <source>
        <dbReference type="ARBA" id="ARBA00023288"/>
    </source>
</evidence>
<keyword evidence="5" id="KW-0564">Palmitate</keyword>
<accession>A0ABX2B4G0</accession>
<evidence type="ECO:0000256" key="3">
    <source>
        <dbReference type="ARBA" id="ARBA00022729"/>
    </source>
</evidence>
<evidence type="ECO:0000256" key="4">
    <source>
        <dbReference type="ARBA" id="ARBA00023136"/>
    </source>
</evidence>
<name>A0ABX2B4G0_9BACT</name>
<keyword evidence="4" id="KW-0472">Membrane</keyword>
<dbReference type="PROSITE" id="PS51257">
    <property type="entry name" value="PROKAR_LIPOPROTEIN"/>
    <property type="match status" value="1"/>
</dbReference>
<evidence type="ECO:0000256" key="1">
    <source>
        <dbReference type="ARBA" id="ARBA00004442"/>
    </source>
</evidence>
<evidence type="ECO:0000256" key="5">
    <source>
        <dbReference type="ARBA" id="ARBA00023139"/>
    </source>
</evidence>
<evidence type="ECO:0000313" key="10">
    <source>
        <dbReference type="EMBL" id="NPE26136.1"/>
    </source>
</evidence>
<organism evidence="10 11">
    <name type="scientific">Xylanibacter caecicola</name>
    <dbReference type="NCBI Taxonomy" id="2736294"/>
    <lineage>
        <taxon>Bacteria</taxon>
        <taxon>Pseudomonadati</taxon>
        <taxon>Bacteroidota</taxon>
        <taxon>Bacteroidia</taxon>
        <taxon>Bacteroidales</taxon>
        <taxon>Prevotellaceae</taxon>
        <taxon>Xylanibacter</taxon>
    </lineage>
</organism>
<keyword evidence="3 9" id="KW-0732">Signal</keyword>
<feature type="chain" id="PRO_5046403936" evidence="9">
    <location>
        <begin position="19"/>
        <end position="459"/>
    </location>
</feature>
<comment type="subcellular location">
    <subcellularLocation>
        <location evidence="1">Cell outer membrane</location>
    </subcellularLocation>
</comment>